<sequence>MSGLRASCSPVGSTCHSDRPMQVECGCRGPVMPLQTAKLRQSPYRPPWAVTTQAVDTHY</sequence>
<dbReference type="EMBL" id="VSRR010088886">
    <property type="protein sequence ID" value="MPC91769.1"/>
    <property type="molecule type" value="Genomic_DNA"/>
</dbReference>
<accession>A0A5B7JAC4</accession>
<evidence type="ECO:0000313" key="2">
    <source>
        <dbReference type="Proteomes" id="UP000324222"/>
    </source>
</evidence>
<proteinExistence type="predicted"/>
<gene>
    <name evidence="1" type="ORF">E2C01_086827</name>
</gene>
<keyword evidence="2" id="KW-1185">Reference proteome</keyword>
<evidence type="ECO:0000313" key="1">
    <source>
        <dbReference type="EMBL" id="MPC91769.1"/>
    </source>
</evidence>
<protein>
    <submittedName>
        <fullName evidence="1">Uncharacterized protein</fullName>
    </submittedName>
</protein>
<reference evidence="1 2" key="1">
    <citation type="submission" date="2019-05" db="EMBL/GenBank/DDBJ databases">
        <title>Another draft genome of Portunus trituberculatus and its Hox gene families provides insights of decapod evolution.</title>
        <authorList>
            <person name="Jeong J.-H."/>
            <person name="Song I."/>
            <person name="Kim S."/>
            <person name="Choi T."/>
            <person name="Kim D."/>
            <person name="Ryu S."/>
            <person name="Kim W."/>
        </authorList>
    </citation>
    <scope>NUCLEOTIDE SEQUENCE [LARGE SCALE GENOMIC DNA]</scope>
    <source>
        <tissue evidence="1">Muscle</tissue>
    </source>
</reference>
<name>A0A5B7JAC4_PORTR</name>
<dbReference type="AlphaFoldDB" id="A0A5B7JAC4"/>
<dbReference type="Proteomes" id="UP000324222">
    <property type="component" value="Unassembled WGS sequence"/>
</dbReference>
<comment type="caution">
    <text evidence="1">The sequence shown here is derived from an EMBL/GenBank/DDBJ whole genome shotgun (WGS) entry which is preliminary data.</text>
</comment>
<organism evidence="1 2">
    <name type="scientific">Portunus trituberculatus</name>
    <name type="common">Swimming crab</name>
    <name type="synonym">Neptunus trituberculatus</name>
    <dbReference type="NCBI Taxonomy" id="210409"/>
    <lineage>
        <taxon>Eukaryota</taxon>
        <taxon>Metazoa</taxon>
        <taxon>Ecdysozoa</taxon>
        <taxon>Arthropoda</taxon>
        <taxon>Crustacea</taxon>
        <taxon>Multicrustacea</taxon>
        <taxon>Malacostraca</taxon>
        <taxon>Eumalacostraca</taxon>
        <taxon>Eucarida</taxon>
        <taxon>Decapoda</taxon>
        <taxon>Pleocyemata</taxon>
        <taxon>Brachyura</taxon>
        <taxon>Eubrachyura</taxon>
        <taxon>Portunoidea</taxon>
        <taxon>Portunidae</taxon>
        <taxon>Portuninae</taxon>
        <taxon>Portunus</taxon>
    </lineage>
</organism>